<name>A0A1B0AUM8_9MUSC</name>
<dbReference type="GO" id="GO:0051287">
    <property type="term" value="F:NAD binding"/>
    <property type="evidence" value="ECO:0007669"/>
    <property type="project" value="InterPro"/>
</dbReference>
<dbReference type="PROSITE" id="PS00671">
    <property type="entry name" value="D_2_HYDROXYACID_DH_3"/>
    <property type="match status" value="1"/>
</dbReference>
<dbReference type="InterPro" id="IPR029753">
    <property type="entry name" value="D-isomer_DH_CS"/>
</dbReference>
<feature type="region of interest" description="Disordered" evidence="4">
    <location>
        <begin position="28"/>
        <end position="49"/>
    </location>
</feature>
<evidence type="ECO:0000313" key="8">
    <source>
        <dbReference type="EnsemblMetazoa" id="GPPI009287-PA"/>
    </source>
</evidence>
<dbReference type="InterPro" id="IPR050223">
    <property type="entry name" value="D-isomer_2-hydroxyacid_DH"/>
</dbReference>
<keyword evidence="9" id="KW-1185">Reference proteome</keyword>
<dbReference type="SUPFAM" id="SSF51735">
    <property type="entry name" value="NAD(P)-binding Rossmann-fold domains"/>
    <property type="match status" value="1"/>
</dbReference>
<comment type="similarity">
    <text evidence="3">Belongs to the D-isomer specific 2-hydroxyacid dehydrogenase family.</text>
</comment>
<dbReference type="STRING" id="67801.A0A1B0AUM8"/>
<dbReference type="Proteomes" id="UP000092460">
    <property type="component" value="Unassembled WGS sequence"/>
</dbReference>
<feature type="chain" id="PRO_5008404230" description="Glyoxylate reductase/hydroxypyruvate reductase" evidence="5">
    <location>
        <begin position="24"/>
        <end position="369"/>
    </location>
</feature>
<dbReference type="VEuPathDB" id="VectorBase:GPPI009287"/>
<dbReference type="Gene3D" id="3.40.50.720">
    <property type="entry name" value="NAD(P)-binding Rossmann-like Domain"/>
    <property type="match status" value="2"/>
</dbReference>
<protein>
    <recommendedName>
        <fullName evidence="2">Glyoxylate reductase/hydroxypyruvate reductase</fullName>
    </recommendedName>
</protein>
<dbReference type="CDD" id="cd05301">
    <property type="entry name" value="GDH"/>
    <property type="match status" value="1"/>
</dbReference>
<evidence type="ECO:0000256" key="5">
    <source>
        <dbReference type="SAM" id="SignalP"/>
    </source>
</evidence>
<dbReference type="Pfam" id="PF00389">
    <property type="entry name" value="2-Hacid_dh"/>
    <property type="match status" value="1"/>
</dbReference>
<dbReference type="Pfam" id="PF02826">
    <property type="entry name" value="2-Hacid_dh_C"/>
    <property type="match status" value="1"/>
</dbReference>
<evidence type="ECO:0000313" key="9">
    <source>
        <dbReference type="Proteomes" id="UP000092460"/>
    </source>
</evidence>
<dbReference type="SUPFAM" id="SSF52283">
    <property type="entry name" value="Formate/glycerate dehydrogenase catalytic domain-like"/>
    <property type="match status" value="1"/>
</dbReference>
<feature type="domain" description="D-isomer specific 2-hydroxyacid dehydrogenase NAD-binding" evidence="7">
    <location>
        <begin position="157"/>
        <end position="337"/>
    </location>
</feature>
<dbReference type="EnsemblMetazoa" id="GPPI009287-RA">
    <property type="protein sequence ID" value="GPPI009287-PA"/>
    <property type="gene ID" value="GPPI009287"/>
</dbReference>
<feature type="domain" description="D-isomer specific 2-hydroxyacid dehydrogenase catalytic" evidence="6">
    <location>
        <begin position="52"/>
        <end position="364"/>
    </location>
</feature>
<proteinExistence type="inferred from homology"/>
<dbReference type="PANTHER" id="PTHR10996">
    <property type="entry name" value="2-HYDROXYACID DEHYDROGENASE-RELATED"/>
    <property type="match status" value="1"/>
</dbReference>
<organism evidence="8 9">
    <name type="scientific">Glossina palpalis gambiensis</name>
    <dbReference type="NCBI Taxonomy" id="67801"/>
    <lineage>
        <taxon>Eukaryota</taxon>
        <taxon>Metazoa</taxon>
        <taxon>Ecdysozoa</taxon>
        <taxon>Arthropoda</taxon>
        <taxon>Hexapoda</taxon>
        <taxon>Insecta</taxon>
        <taxon>Pterygota</taxon>
        <taxon>Neoptera</taxon>
        <taxon>Endopterygota</taxon>
        <taxon>Diptera</taxon>
        <taxon>Brachycera</taxon>
        <taxon>Muscomorpha</taxon>
        <taxon>Hippoboscoidea</taxon>
        <taxon>Glossinidae</taxon>
        <taxon>Glossina</taxon>
    </lineage>
</organism>
<dbReference type="InterPro" id="IPR036291">
    <property type="entry name" value="NAD(P)-bd_dom_sf"/>
</dbReference>
<accession>A0A1B0AUM8</accession>
<evidence type="ECO:0000259" key="6">
    <source>
        <dbReference type="Pfam" id="PF00389"/>
    </source>
</evidence>
<sequence>MCNLKFYFFIFCVILNFYHNGAARSGRRDKMADIEQQSKERQEEEPKQSYKVLVTHPEVPKEALDLLSQVTEVIVCESLPPNRTEILEKAKGVHAFLWGSHEPLNDQVLKAAGPQLKAITTMSAGIDYVDVELLKSHKIPLGHTPIVLSAAVADLAMGLMLAAARRLQEGRRKIETSTWENYHINWMWGQDIRNATVGFYGFGNIGQTIAQRLQGFDIAGILYTTRHAIGEDKEKQFNAKKVPFTELVEKSDIIFIAAPLTPETQGAFNSTAFQQMKPTAVLVNIARGPIVNQKDLYTALKTQQIFAAGIDVVDSEPLPADDPLLTLPNIVITPHIGSATKRTRTDMAIVAAHNILRGLAGEPMFSPAY</sequence>
<keyword evidence="5" id="KW-0732">Signal</keyword>
<reference evidence="8" key="2">
    <citation type="submission" date="2020-05" db="UniProtKB">
        <authorList>
            <consortium name="EnsemblMetazoa"/>
        </authorList>
    </citation>
    <scope>IDENTIFICATION</scope>
    <source>
        <strain evidence="8">IAEA</strain>
    </source>
</reference>
<evidence type="ECO:0000256" key="2">
    <source>
        <dbReference type="ARBA" id="ARBA00073306"/>
    </source>
</evidence>
<evidence type="ECO:0000259" key="7">
    <source>
        <dbReference type="Pfam" id="PF02826"/>
    </source>
</evidence>
<dbReference type="GO" id="GO:0008465">
    <property type="term" value="F:hydroxypyruvate reductase (NADH) activity"/>
    <property type="evidence" value="ECO:0007669"/>
    <property type="project" value="TreeGrafter"/>
</dbReference>
<dbReference type="InterPro" id="IPR006140">
    <property type="entry name" value="D-isomer_DH_NAD-bd"/>
</dbReference>
<evidence type="ECO:0000256" key="1">
    <source>
        <dbReference type="ARBA" id="ARBA00023002"/>
    </source>
</evidence>
<feature type="signal peptide" evidence="5">
    <location>
        <begin position="1"/>
        <end position="23"/>
    </location>
</feature>
<evidence type="ECO:0000256" key="3">
    <source>
        <dbReference type="RuleBase" id="RU003719"/>
    </source>
</evidence>
<evidence type="ECO:0000256" key="4">
    <source>
        <dbReference type="SAM" id="MobiDB-lite"/>
    </source>
</evidence>
<feature type="compositionally biased region" description="Basic and acidic residues" evidence="4">
    <location>
        <begin position="28"/>
        <end position="48"/>
    </location>
</feature>
<dbReference type="GO" id="GO:0005829">
    <property type="term" value="C:cytosol"/>
    <property type="evidence" value="ECO:0007669"/>
    <property type="project" value="TreeGrafter"/>
</dbReference>
<dbReference type="PANTHER" id="PTHR10996:SF119">
    <property type="entry name" value="FI03731P-RELATED"/>
    <property type="match status" value="1"/>
</dbReference>
<dbReference type="AlphaFoldDB" id="A0A1B0AUM8"/>
<dbReference type="EMBL" id="JXJN01003685">
    <property type="status" value="NOT_ANNOTATED_CDS"/>
    <property type="molecule type" value="Genomic_DNA"/>
</dbReference>
<dbReference type="GO" id="GO:0030267">
    <property type="term" value="F:glyoxylate reductase (NADPH) activity"/>
    <property type="evidence" value="ECO:0007669"/>
    <property type="project" value="TreeGrafter"/>
</dbReference>
<dbReference type="InterPro" id="IPR006139">
    <property type="entry name" value="D-isomer_2_OHA_DH_cat_dom"/>
</dbReference>
<keyword evidence="1 3" id="KW-0560">Oxidoreductase</keyword>
<reference evidence="9" key="1">
    <citation type="submission" date="2015-01" db="EMBL/GenBank/DDBJ databases">
        <authorList>
            <person name="Aksoy S."/>
            <person name="Warren W."/>
            <person name="Wilson R.K."/>
        </authorList>
    </citation>
    <scope>NUCLEOTIDE SEQUENCE [LARGE SCALE GENOMIC DNA]</scope>
    <source>
        <strain evidence="9">IAEA</strain>
    </source>
</reference>
<dbReference type="FunFam" id="3.40.50.720:FF:000026">
    <property type="entry name" value="Glyoxylate/hydroxypyruvate reductase B"/>
    <property type="match status" value="1"/>
</dbReference>